<dbReference type="GO" id="GO:0008168">
    <property type="term" value="F:methyltransferase activity"/>
    <property type="evidence" value="ECO:0007669"/>
    <property type="project" value="UniProtKB-KW"/>
</dbReference>
<dbReference type="EMBL" id="JBFNXX010000009">
    <property type="protein sequence ID" value="MEW9920530.1"/>
    <property type="molecule type" value="Genomic_DNA"/>
</dbReference>
<evidence type="ECO:0000256" key="2">
    <source>
        <dbReference type="ARBA" id="ARBA00022552"/>
    </source>
</evidence>
<comment type="subcellular location">
    <subcellularLocation>
        <location evidence="6">Cytoplasm</location>
    </subcellularLocation>
</comment>
<comment type="caution">
    <text evidence="7">The sequence shown here is derived from an EMBL/GenBank/DDBJ whole genome shotgun (WGS) entry which is preliminary data.</text>
</comment>
<keyword evidence="3 6" id="KW-0489">Methyltransferase</keyword>
<gene>
    <name evidence="6 7" type="primary">rsmG</name>
    <name evidence="7" type="ORF">AB2B41_13020</name>
</gene>
<comment type="function">
    <text evidence="6">Specifically methylates the N7 position of guanine in position 527 of 16S rRNA.</text>
</comment>
<dbReference type="Proteomes" id="UP001556098">
    <property type="component" value="Unassembled WGS sequence"/>
</dbReference>
<proteinExistence type="inferred from homology"/>
<evidence type="ECO:0000256" key="5">
    <source>
        <dbReference type="ARBA" id="ARBA00022691"/>
    </source>
</evidence>
<name>A0ABV3RNI9_9RHOB</name>
<feature type="binding site" evidence="6">
    <location>
        <position position="66"/>
    </location>
    <ligand>
        <name>S-adenosyl-L-methionine</name>
        <dbReference type="ChEBI" id="CHEBI:59789"/>
    </ligand>
</feature>
<feature type="binding site" evidence="6">
    <location>
        <position position="134"/>
    </location>
    <ligand>
        <name>S-adenosyl-L-methionine</name>
        <dbReference type="ChEBI" id="CHEBI:59789"/>
    </ligand>
</feature>
<keyword evidence="8" id="KW-1185">Reference proteome</keyword>
<dbReference type="EC" id="2.1.1.170" evidence="6"/>
<keyword evidence="4 6" id="KW-0808">Transferase</keyword>
<protein>
    <recommendedName>
        <fullName evidence="6">Ribosomal RNA small subunit methyltransferase G</fullName>
        <ecNumber evidence="6">2.1.1.170</ecNumber>
    </recommendedName>
    <alternativeName>
        <fullName evidence="6">16S rRNA 7-methylguanosine methyltransferase</fullName>
        <shortName evidence="6">16S rRNA m7G methyltransferase</shortName>
    </alternativeName>
</protein>
<comment type="caution">
    <text evidence="6">Lacks conserved residue(s) required for the propagation of feature annotation.</text>
</comment>
<evidence type="ECO:0000256" key="6">
    <source>
        <dbReference type="HAMAP-Rule" id="MF_00074"/>
    </source>
</evidence>
<accession>A0ABV3RNI9</accession>
<evidence type="ECO:0000256" key="4">
    <source>
        <dbReference type="ARBA" id="ARBA00022679"/>
    </source>
</evidence>
<feature type="binding site" evidence="6">
    <location>
        <position position="71"/>
    </location>
    <ligand>
        <name>S-adenosyl-L-methionine</name>
        <dbReference type="ChEBI" id="CHEBI:59789"/>
    </ligand>
</feature>
<evidence type="ECO:0000256" key="3">
    <source>
        <dbReference type="ARBA" id="ARBA00022603"/>
    </source>
</evidence>
<evidence type="ECO:0000313" key="8">
    <source>
        <dbReference type="Proteomes" id="UP001556098"/>
    </source>
</evidence>
<dbReference type="NCBIfam" id="TIGR00138">
    <property type="entry name" value="rsmG_gidB"/>
    <property type="match status" value="1"/>
</dbReference>
<dbReference type="GO" id="GO:0032259">
    <property type="term" value="P:methylation"/>
    <property type="evidence" value="ECO:0007669"/>
    <property type="project" value="UniProtKB-KW"/>
</dbReference>
<dbReference type="PANTHER" id="PTHR31760">
    <property type="entry name" value="S-ADENOSYL-L-METHIONINE-DEPENDENT METHYLTRANSFERASES SUPERFAMILY PROTEIN"/>
    <property type="match status" value="1"/>
</dbReference>
<feature type="binding site" evidence="6">
    <location>
        <begin position="120"/>
        <end position="121"/>
    </location>
    <ligand>
        <name>S-adenosyl-L-methionine</name>
        <dbReference type="ChEBI" id="CHEBI:59789"/>
    </ligand>
</feature>
<keyword evidence="1 6" id="KW-0963">Cytoplasm</keyword>
<dbReference type="RefSeq" id="WP_367878232.1">
    <property type="nucleotide sequence ID" value="NZ_JBFNXX010000009.1"/>
</dbReference>
<dbReference type="PANTHER" id="PTHR31760:SF0">
    <property type="entry name" value="S-ADENOSYL-L-METHIONINE-DEPENDENT METHYLTRANSFERASES SUPERFAMILY PROTEIN"/>
    <property type="match status" value="1"/>
</dbReference>
<evidence type="ECO:0000313" key="7">
    <source>
        <dbReference type="EMBL" id="MEW9920530.1"/>
    </source>
</evidence>
<dbReference type="PIRSF" id="PIRSF003078">
    <property type="entry name" value="GidB"/>
    <property type="match status" value="1"/>
</dbReference>
<dbReference type="SUPFAM" id="SSF53335">
    <property type="entry name" value="S-adenosyl-L-methionine-dependent methyltransferases"/>
    <property type="match status" value="1"/>
</dbReference>
<dbReference type="Pfam" id="PF02527">
    <property type="entry name" value="GidB"/>
    <property type="match status" value="1"/>
</dbReference>
<dbReference type="InterPro" id="IPR003682">
    <property type="entry name" value="rRNA_ssu_MeTfrase_G"/>
</dbReference>
<dbReference type="InterPro" id="IPR029063">
    <property type="entry name" value="SAM-dependent_MTases_sf"/>
</dbReference>
<reference evidence="7 8" key="1">
    <citation type="submission" date="2024-07" db="EMBL/GenBank/DDBJ databases">
        <title>Marimonas sp.nov., isolated from tidal-flat sediment.</title>
        <authorList>
            <person name="Jayan J.N."/>
            <person name="Lee S.S."/>
        </authorList>
    </citation>
    <scope>NUCLEOTIDE SEQUENCE [LARGE SCALE GENOMIC DNA]</scope>
    <source>
        <strain evidence="7 8">MJW-29</strain>
    </source>
</reference>
<dbReference type="HAMAP" id="MF_00074">
    <property type="entry name" value="16SrRNA_methyltr_G"/>
    <property type="match status" value="1"/>
</dbReference>
<dbReference type="Gene3D" id="3.40.50.150">
    <property type="entry name" value="Vaccinia Virus protein VP39"/>
    <property type="match status" value="1"/>
</dbReference>
<keyword evidence="2 6" id="KW-0698">rRNA processing</keyword>
<comment type="catalytic activity">
    <reaction evidence="6">
        <text>guanosine(527) in 16S rRNA + S-adenosyl-L-methionine = N(7)-methylguanosine(527) in 16S rRNA + S-adenosyl-L-homocysteine</text>
        <dbReference type="Rhea" id="RHEA:42732"/>
        <dbReference type="Rhea" id="RHEA-COMP:10209"/>
        <dbReference type="Rhea" id="RHEA-COMP:10210"/>
        <dbReference type="ChEBI" id="CHEBI:57856"/>
        <dbReference type="ChEBI" id="CHEBI:59789"/>
        <dbReference type="ChEBI" id="CHEBI:74269"/>
        <dbReference type="ChEBI" id="CHEBI:74480"/>
        <dbReference type="EC" id="2.1.1.170"/>
    </reaction>
</comment>
<evidence type="ECO:0000256" key="1">
    <source>
        <dbReference type="ARBA" id="ARBA00022490"/>
    </source>
</evidence>
<comment type="similarity">
    <text evidence="6">Belongs to the methyltransferase superfamily. RNA methyltransferase RsmG family.</text>
</comment>
<organism evidence="7 8">
    <name type="scientific">Sulfitobacter sediminis</name>
    <dbReference type="NCBI Taxonomy" id="3234186"/>
    <lineage>
        <taxon>Bacteria</taxon>
        <taxon>Pseudomonadati</taxon>
        <taxon>Pseudomonadota</taxon>
        <taxon>Alphaproteobacteria</taxon>
        <taxon>Rhodobacterales</taxon>
        <taxon>Roseobacteraceae</taxon>
        <taxon>Sulfitobacter</taxon>
    </lineage>
</organism>
<sequence length="201" mass="22603">MTSEDLNVSRETFAKLDAFVKLVQKWTAKINLISRQSEAELWERHILDSAQLFALAPPFETWVDLGSGGGFPGIVVSILAQEKSRDQRFVLVESDLRKGTFLRTAIRELGLNAKVISGRIEEIEPLNADVLSARALAELDVLLEFAERHLKSGGTALFPKGSLWETEHQKARMRWSYECDPIRSKTNPDAAILKIKDISRV</sequence>
<keyword evidence="5 6" id="KW-0949">S-adenosyl-L-methionine</keyword>